<evidence type="ECO:0000313" key="10">
    <source>
        <dbReference type="Proteomes" id="UP000502823"/>
    </source>
</evidence>
<comment type="subcellular location">
    <subcellularLocation>
        <location evidence="1 8">Membrane</location>
        <topology evidence="1 8">Multi-pass membrane protein</topology>
    </subcellularLocation>
</comment>
<keyword evidence="7 8" id="KW-0472">Membrane</keyword>
<dbReference type="InParanoid" id="A0A6L2PZT0"/>
<evidence type="ECO:0000256" key="3">
    <source>
        <dbReference type="ARBA" id="ARBA00022448"/>
    </source>
</evidence>
<evidence type="ECO:0000256" key="2">
    <source>
        <dbReference type="ARBA" id="ARBA00009916"/>
    </source>
</evidence>
<feature type="transmembrane region" description="Helical" evidence="8">
    <location>
        <begin position="88"/>
        <end position="111"/>
    </location>
</feature>
<feature type="transmembrane region" description="Helical" evidence="8">
    <location>
        <begin position="412"/>
        <end position="434"/>
    </location>
</feature>
<dbReference type="GO" id="GO:0016020">
    <property type="term" value="C:membrane"/>
    <property type="evidence" value="ECO:0007669"/>
    <property type="project" value="UniProtKB-SubCell"/>
</dbReference>
<evidence type="ECO:0000256" key="5">
    <source>
        <dbReference type="ARBA" id="ARBA00022692"/>
    </source>
</evidence>
<dbReference type="EMBL" id="BLKM01000720">
    <property type="protein sequence ID" value="GFG37754.1"/>
    <property type="molecule type" value="Genomic_DNA"/>
</dbReference>
<evidence type="ECO:0000256" key="6">
    <source>
        <dbReference type="ARBA" id="ARBA00022989"/>
    </source>
</evidence>
<keyword evidence="4 8" id="KW-0592">Phosphate transport</keyword>
<feature type="transmembrane region" description="Helical" evidence="8">
    <location>
        <begin position="214"/>
        <end position="239"/>
    </location>
</feature>
<dbReference type="InterPro" id="IPR001204">
    <property type="entry name" value="Phos_transporter"/>
</dbReference>
<keyword evidence="6 8" id="KW-1133">Transmembrane helix</keyword>
<dbReference type="AlphaFoldDB" id="A0A6L2PZT0"/>
<comment type="similarity">
    <text evidence="2 8">Belongs to the inorganic phosphate transporter (PiT) (TC 2.A.20) family.</text>
</comment>
<evidence type="ECO:0000256" key="1">
    <source>
        <dbReference type="ARBA" id="ARBA00004141"/>
    </source>
</evidence>
<evidence type="ECO:0000256" key="8">
    <source>
        <dbReference type="RuleBase" id="RU363058"/>
    </source>
</evidence>
<dbReference type="Pfam" id="PF01384">
    <property type="entry name" value="PHO4"/>
    <property type="match status" value="1"/>
</dbReference>
<protein>
    <recommendedName>
        <fullName evidence="8">Phosphate transporter</fullName>
    </recommendedName>
</protein>
<proteinExistence type="inferred from homology"/>
<feature type="transmembrane region" description="Helical" evidence="8">
    <location>
        <begin position="489"/>
        <end position="510"/>
    </location>
</feature>
<feature type="transmembrane region" description="Helical" evidence="8">
    <location>
        <begin position="183"/>
        <end position="202"/>
    </location>
</feature>
<feature type="transmembrane region" description="Helical" evidence="8">
    <location>
        <begin position="47"/>
        <end position="67"/>
    </location>
</feature>
<comment type="caution">
    <text evidence="9">The sequence shown here is derived from an EMBL/GenBank/DDBJ whole genome shotgun (WGS) entry which is preliminary data.</text>
</comment>
<dbReference type="Proteomes" id="UP000502823">
    <property type="component" value="Unassembled WGS sequence"/>
</dbReference>
<comment type="function">
    <text evidence="8">Sodium-phosphate symporter.</text>
</comment>
<keyword evidence="5 8" id="KW-0812">Transmembrane</keyword>
<feature type="transmembrane region" description="Helical" evidence="8">
    <location>
        <begin position="9"/>
        <end position="27"/>
    </location>
</feature>
<evidence type="ECO:0000256" key="4">
    <source>
        <dbReference type="ARBA" id="ARBA00022592"/>
    </source>
</evidence>
<keyword evidence="3 8" id="KW-0813">Transport</keyword>
<organism evidence="9 10">
    <name type="scientific">Coptotermes formosanus</name>
    <name type="common">Formosan subterranean termite</name>
    <dbReference type="NCBI Taxonomy" id="36987"/>
    <lineage>
        <taxon>Eukaryota</taxon>
        <taxon>Metazoa</taxon>
        <taxon>Ecdysozoa</taxon>
        <taxon>Arthropoda</taxon>
        <taxon>Hexapoda</taxon>
        <taxon>Insecta</taxon>
        <taxon>Pterygota</taxon>
        <taxon>Neoptera</taxon>
        <taxon>Polyneoptera</taxon>
        <taxon>Dictyoptera</taxon>
        <taxon>Blattodea</taxon>
        <taxon>Blattoidea</taxon>
        <taxon>Termitoidae</taxon>
        <taxon>Rhinotermitidae</taxon>
        <taxon>Coptotermes</taxon>
    </lineage>
</organism>
<gene>
    <name evidence="9" type="ORF">Cfor_01134</name>
</gene>
<dbReference type="PANTHER" id="PTHR11101:SF80">
    <property type="entry name" value="PHOSPHATE TRANSPORTER"/>
    <property type="match status" value="1"/>
</dbReference>
<feature type="transmembrane region" description="Helical" evidence="8">
    <location>
        <begin position="383"/>
        <end position="400"/>
    </location>
</feature>
<name>A0A6L2PZT0_COPFO</name>
<dbReference type="PANTHER" id="PTHR11101">
    <property type="entry name" value="PHOSPHATE TRANSPORTER"/>
    <property type="match status" value="1"/>
</dbReference>
<evidence type="ECO:0000256" key="7">
    <source>
        <dbReference type="ARBA" id="ARBA00023136"/>
    </source>
</evidence>
<dbReference type="GO" id="GO:0005315">
    <property type="term" value="F:phosphate transmembrane transporter activity"/>
    <property type="evidence" value="ECO:0007669"/>
    <property type="project" value="InterPro"/>
</dbReference>
<reference evidence="10" key="1">
    <citation type="submission" date="2020-01" db="EMBL/GenBank/DDBJ databases">
        <title>Draft genome sequence of the Termite Coptotermes fromosanus.</title>
        <authorList>
            <person name="Itakura S."/>
            <person name="Yosikawa Y."/>
            <person name="Umezawa K."/>
        </authorList>
    </citation>
    <scope>NUCLEOTIDE SEQUENCE [LARGE SCALE GENOMIC DNA]</scope>
</reference>
<accession>A0A6L2PZT0</accession>
<dbReference type="OrthoDB" id="260807at2759"/>
<dbReference type="GO" id="GO:0035435">
    <property type="term" value="P:phosphate ion transmembrane transport"/>
    <property type="evidence" value="ECO:0007669"/>
    <property type="project" value="TreeGrafter"/>
</dbReference>
<sequence>MIEPYSPDVVWIVVVGYIVAFVLAFGLGANDVANSFGTSVGSKVLSVKQACCIATVVEIAGAILIGYKVSDTMRKGILRVDVYEAAEVEFMLGMFAALIGGAVWLLIATFLKLPVSATHSIVGATIGFSLVCRGDEGLNWEAFGLIVGSWFLSPLLSGLISVALYTLIRYLILIASDPISRGLLCLPVFYGVTIFINVFTVVHDGSSLLYFDRIPLWGAFVASIGLGLVAMLVVHFIGVPIMRKKIEGKIDAFSHVSASLTQTAVKVSLLHSWTILYAVPMGPSVQQIGSSIVTRLLSGMSSSTRAAFTAVLEENRDVKNKKPVESVEARRIYVLFSFLQTMTATFASFVHGGNDVSNAIGPVIAIWLTYTEGNVKQKAETPIYLLLYGGVGISVGLWVWGRRVMKTIGEDLTTITSSTGFTIELGAAFTVLLATKLGLPVSTTHCLVGSVVFVGWASSSKEGVDWKLFRQVLHFFSYHCFNSSAKNIALAWVVTVPASGLLSAAAVAILREIVL</sequence>
<feature type="transmembrane region" description="Helical" evidence="8">
    <location>
        <begin position="150"/>
        <end position="171"/>
    </location>
</feature>
<evidence type="ECO:0000313" key="9">
    <source>
        <dbReference type="EMBL" id="GFG37754.1"/>
    </source>
</evidence>
<keyword evidence="10" id="KW-1185">Reference proteome</keyword>